<dbReference type="RefSeq" id="WP_126162726.1">
    <property type="nucleotide sequence ID" value="NZ_RQPJ01000008.1"/>
</dbReference>
<dbReference type="Pfam" id="PF20050">
    <property type="entry name" value="DUF6452"/>
    <property type="match status" value="1"/>
</dbReference>
<dbReference type="InterPro" id="IPR045607">
    <property type="entry name" value="DUF6452"/>
</dbReference>
<keyword evidence="3" id="KW-1185">Reference proteome</keyword>
<comment type="caution">
    <text evidence="2">The sequence shown here is derived from an EMBL/GenBank/DDBJ whole genome shotgun (WGS) entry which is preliminary data.</text>
</comment>
<proteinExistence type="predicted"/>
<reference evidence="2 3" key="1">
    <citation type="submission" date="2018-11" db="EMBL/GenBank/DDBJ databases">
        <title>Arenibacter aquaticus sp.nov., a marine bacterium isolated from surface seawater in the South China Sea.</title>
        <authorList>
            <person name="Guo J."/>
            <person name="Sun J."/>
        </authorList>
    </citation>
    <scope>NUCLEOTIDE SEQUENCE [LARGE SCALE GENOMIC DNA]</scope>
    <source>
        <strain evidence="2 3">GUO666</strain>
    </source>
</reference>
<dbReference type="Proteomes" id="UP000267585">
    <property type="component" value="Unassembled WGS sequence"/>
</dbReference>
<evidence type="ECO:0000256" key="1">
    <source>
        <dbReference type="SAM" id="SignalP"/>
    </source>
</evidence>
<sequence length="177" mass="19855">MKKVKILSVFVLALISGFWACEKDDICIDGDTPLLVIRFYDIDNPTELKTVPSLRIIGVGQNTTVTTITDRSTLDSISIPLKVSEDTTGFYFIKNSSDVEEEDSEGNTVTLEGGDVDTLYFNYTRKDKFISRACGYIANFENLESDLEAEAENWIKDIEIISPLVENSTEAHVKIFH</sequence>
<gene>
    <name evidence="2" type="ORF">EHW67_12460</name>
</gene>
<feature type="signal peptide" evidence="1">
    <location>
        <begin position="1"/>
        <end position="20"/>
    </location>
</feature>
<protein>
    <submittedName>
        <fullName evidence="2">Uncharacterized protein</fullName>
    </submittedName>
</protein>
<dbReference type="AlphaFoldDB" id="A0A3S0BW53"/>
<accession>A0A3S0BW53</accession>
<evidence type="ECO:0000313" key="3">
    <source>
        <dbReference type="Proteomes" id="UP000267585"/>
    </source>
</evidence>
<dbReference type="EMBL" id="RQPJ01000008">
    <property type="protein sequence ID" value="RTE52993.1"/>
    <property type="molecule type" value="Genomic_DNA"/>
</dbReference>
<dbReference type="OrthoDB" id="663527at2"/>
<keyword evidence="1" id="KW-0732">Signal</keyword>
<feature type="chain" id="PRO_5018772466" evidence="1">
    <location>
        <begin position="21"/>
        <end position="177"/>
    </location>
</feature>
<evidence type="ECO:0000313" key="2">
    <source>
        <dbReference type="EMBL" id="RTE52993.1"/>
    </source>
</evidence>
<organism evidence="2 3">
    <name type="scientific">Arenibacter aquaticus</name>
    <dbReference type="NCBI Taxonomy" id="2489054"/>
    <lineage>
        <taxon>Bacteria</taxon>
        <taxon>Pseudomonadati</taxon>
        <taxon>Bacteroidota</taxon>
        <taxon>Flavobacteriia</taxon>
        <taxon>Flavobacteriales</taxon>
        <taxon>Flavobacteriaceae</taxon>
        <taxon>Arenibacter</taxon>
    </lineage>
</organism>
<name>A0A3S0BW53_9FLAO</name>